<dbReference type="Proteomes" id="UP001516390">
    <property type="component" value="Unassembled WGS sequence"/>
</dbReference>
<gene>
    <name evidence="8" type="ORF">CPA57_03995</name>
</gene>
<feature type="transmembrane region" description="Helical" evidence="7">
    <location>
        <begin position="217"/>
        <end position="237"/>
    </location>
</feature>
<evidence type="ECO:0000256" key="1">
    <source>
        <dbReference type="ARBA" id="ARBA00004651"/>
    </source>
</evidence>
<sequence length="334" mass="36345">MIGRGKAHPVPDKTAMPLEPPPPPKGLIATFRQVISNSGDSQTSLSAAGCAFFATLSLFPALTALISVYGLAFDVQTAEEQLSVIKHILPPAAYDLIFDRVHALVTQPQSSLTLGLVFSLLVALWSVTASSKSILSALNIVYHAKETRGFLHFQALAFGTTLMAVIGACLTLALMVAAPAIVDYLPRYLGYVGVTMDSFPPSLHFLVEQGTPVLVRWLAPAIMLFFVFMALIVLYRIAPCRDRMTSWRWILPGAFLATLLWVGVSIGFSWYVSHFASYGTTYGPLGAVAAVMMWLFVSAYVVLFGAVLNAELEERGYRRTVRKEMGVPVKGTDH</sequence>
<evidence type="ECO:0000313" key="9">
    <source>
        <dbReference type="Proteomes" id="UP001516390"/>
    </source>
</evidence>
<proteinExistence type="predicted"/>
<keyword evidence="2" id="KW-1003">Cell membrane</keyword>
<feature type="transmembrane region" description="Helical" evidence="7">
    <location>
        <begin position="249"/>
        <end position="273"/>
    </location>
</feature>
<dbReference type="PANTHER" id="PTHR30213">
    <property type="entry name" value="INNER MEMBRANE PROTEIN YHJD"/>
    <property type="match status" value="1"/>
</dbReference>
<dbReference type="NCBIfam" id="TIGR00765">
    <property type="entry name" value="yihY_not_rbn"/>
    <property type="match status" value="1"/>
</dbReference>
<evidence type="ECO:0000313" key="8">
    <source>
        <dbReference type="EMBL" id="MBA5725438.1"/>
    </source>
</evidence>
<protein>
    <submittedName>
        <fullName evidence="8">Trehalose-binding protein</fullName>
    </submittedName>
</protein>
<feature type="transmembrane region" description="Helical" evidence="7">
    <location>
        <begin position="285"/>
        <end position="310"/>
    </location>
</feature>
<accession>A0ABR5ZMI6</accession>
<dbReference type="PANTHER" id="PTHR30213:SF0">
    <property type="entry name" value="UPF0761 MEMBRANE PROTEIN YIHY"/>
    <property type="match status" value="1"/>
</dbReference>
<evidence type="ECO:0000256" key="4">
    <source>
        <dbReference type="ARBA" id="ARBA00022989"/>
    </source>
</evidence>
<keyword evidence="5 7" id="KW-0472">Membrane</keyword>
<dbReference type="PIRSF" id="PIRSF035875">
    <property type="entry name" value="RNase_BN"/>
    <property type="match status" value="1"/>
</dbReference>
<feature type="transmembrane region" description="Helical" evidence="7">
    <location>
        <begin position="112"/>
        <end position="135"/>
    </location>
</feature>
<evidence type="ECO:0000256" key="6">
    <source>
        <dbReference type="SAM" id="MobiDB-lite"/>
    </source>
</evidence>
<evidence type="ECO:0000256" key="3">
    <source>
        <dbReference type="ARBA" id="ARBA00022692"/>
    </source>
</evidence>
<dbReference type="Pfam" id="PF03631">
    <property type="entry name" value="Virul_fac_BrkB"/>
    <property type="match status" value="1"/>
</dbReference>
<evidence type="ECO:0000256" key="2">
    <source>
        <dbReference type="ARBA" id="ARBA00022475"/>
    </source>
</evidence>
<comment type="caution">
    <text evidence="8">The sequence shown here is derived from an EMBL/GenBank/DDBJ whole genome shotgun (WGS) entry which is preliminary data.</text>
</comment>
<reference evidence="8 9" key="1">
    <citation type="submission" date="2017-09" db="EMBL/GenBank/DDBJ databases">
        <authorList>
            <person name="Jakob F."/>
        </authorList>
    </citation>
    <scope>NUCLEOTIDE SEQUENCE [LARGE SCALE GENOMIC DNA]</scope>
    <source>
        <strain evidence="8 9">TMW 2.1880</strain>
    </source>
</reference>
<feature type="transmembrane region" description="Helical" evidence="7">
    <location>
        <begin position="45"/>
        <end position="72"/>
    </location>
</feature>
<feature type="region of interest" description="Disordered" evidence="6">
    <location>
        <begin position="1"/>
        <end position="22"/>
    </location>
</feature>
<keyword evidence="3 7" id="KW-0812">Transmembrane</keyword>
<evidence type="ECO:0000256" key="7">
    <source>
        <dbReference type="SAM" id="Phobius"/>
    </source>
</evidence>
<evidence type="ECO:0000256" key="5">
    <source>
        <dbReference type="ARBA" id="ARBA00023136"/>
    </source>
</evidence>
<comment type="subcellular location">
    <subcellularLocation>
        <location evidence="1">Cell membrane</location>
        <topology evidence="1">Multi-pass membrane protein</topology>
    </subcellularLocation>
</comment>
<keyword evidence="4 7" id="KW-1133">Transmembrane helix</keyword>
<name>A0ABR5ZMI6_9PROT</name>
<dbReference type="InterPro" id="IPR017039">
    <property type="entry name" value="Virul_fac_BrkB"/>
</dbReference>
<organism evidence="8 9">
    <name type="scientific">Bombella favorum</name>
    <dbReference type="NCBI Taxonomy" id="2039164"/>
    <lineage>
        <taxon>Bacteria</taxon>
        <taxon>Pseudomonadati</taxon>
        <taxon>Pseudomonadota</taxon>
        <taxon>Alphaproteobacteria</taxon>
        <taxon>Acetobacterales</taxon>
        <taxon>Acetobacteraceae</taxon>
        <taxon>Bombella</taxon>
    </lineage>
</organism>
<keyword evidence="9" id="KW-1185">Reference proteome</keyword>
<feature type="transmembrane region" description="Helical" evidence="7">
    <location>
        <begin position="156"/>
        <end position="182"/>
    </location>
</feature>
<dbReference type="EMBL" id="NWUS01000001">
    <property type="protein sequence ID" value="MBA5725438.1"/>
    <property type="molecule type" value="Genomic_DNA"/>
</dbReference>